<proteinExistence type="predicted"/>
<evidence type="ECO:0000313" key="2">
    <source>
        <dbReference type="Proteomes" id="UP000805649"/>
    </source>
</evidence>
<keyword evidence="2" id="KW-1185">Reference proteome</keyword>
<comment type="caution">
    <text evidence="1">The sequence shown here is derived from an EMBL/GenBank/DDBJ whole genome shotgun (WGS) entry which is preliminary data.</text>
</comment>
<sequence>MSEHTVRLKFVRLCGITPTQQSLVAGFPRICLSLNLFQPHSFVPHRTFPESLHPPDSYQSTSPPNLWNRFVGLIFESGKCPIKVLPGNRAASRGEQPGYDWPALAASDGRSVQISHLKDRIKWLESIVRERCPDVDLSQGPSSDVDMDLDGDETFAAESTVDEGLTQREDHSGQADDNETRVQHSVSSEPAPVPPHARPEARLIDPSASNALSHEIGMVSLGSDQDPKYIGPSSGYFLARLMLNSTRQEDQTAWPSKTPGSNSPFPTALVEAMQGALPLPGKEQAKQLAEMYFDVINVQYPILHQPTFMMLLDQVYENGTEADQGPTGVFQVFMVLALGATVLSRRTRARLSGESYCLSALQYFDRINVENSIRGLQCLLLLTIFTMHSASMRLNVWYLNYQCIAAVLDLGLQRDINTNAGISLLEQEMRTRIFWVVLTLDRMIATMMGRPIGLRDEACDLRLPQNIDDISLQGFGQPLNSVQSGRMAFSIHLFRLAKLNSEFKYVANSIVRDTPRYAYPAVIDIHEWQNGMIQQLDDWYGGIPQLPGFEYIHIVCQIRYHGLRMLLLRPSPAIPNPSSESLRKCFDAAFQSIRLLDQLYKQNLLMHAWNTPHSIVLSVITMLYCIKMVPEIARQTPLDSLMSDFSAGLGVLAATGEHWSGAKRCRDILDDMIRATVRWIKDLPSQPAALDVQHQRRSSRLDPSQAQPMNPFESGLNGTGTPRMSYAEGLSHPMTMAALTASGSEAYLPQDPFESFLASTTFGDQLQMGETSNLDNIMRGLFDDFIPTYPSFT</sequence>
<organism evidence="1 2">
    <name type="scientific">Colletotrichum truncatum</name>
    <name type="common">Anthracnose fungus</name>
    <name type="synonym">Colletotrichum capsici</name>
    <dbReference type="NCBI Taxonomy" id="5467"/>
    <lineage>
        <taxon>Eukaryota</taxon>
        <taxon>Fungi</taxon>
        <taxon>Dikarya</taxon>
        <taxon>Ascomycota</taxon>
        <taxon>Pezizomycotina</taxon>
        <taxon>Sordariomycetes</taxon>
        <taxon>Hypocreomycetidae</taxon>
        <taxon>Glomerellales</taxon>
        <taxon>Glomerellaceae</taxon>
        <taxon>Colletotrichum</taxon>
        <taxon>Colletotrichum truncatum species complex</taxon>
    </lineage>
</organism>
<protein>
    <submittedName>
        <fullName evidence="1">C6 transcription factor</fullName>
    </submittedName>
</protein>
<accession>A0ACC3ZFG7</accession>
<reference evidence="1 2" key="1">
    <citation type="journal article" date="2020" name="Phytopathology">
        <title>Genome Sequence Resources of Colletotrichum truncatum, C. plurivorum, C. musicola, and C. sojae: Four Species Pathogenic to Soybean (Glycine max).</title>
        <authorList>
            <person name="Rogerio F."/>
            <person name="Boufleur T.R."/>
            <person name="Ciampi-Guillardi M."/>
            <person name="Sukno S.A."/>
            <person name="Thon M.R."/>
            <person name="Massola Junior N.S."/>
            <person name="Baroncelli R."/>
        </authorList>
    </citation>
    <scope>NUCLEOTIDE SEQUENCE [LARGE SCALE GENOMIC DNA]</scope>
    <source>
        <strain evidence="1 2">CMES1059</strain>
    </source>
</reference>
<dbReference type="Proteomes" id="UP000805649">
    <property type="component" value="Unassembled WGS sequence"/>
</dbReference>
<evidence type="ECO:0000313" key="1">
    <source>
        <dbReference type="EMBL" id="KAL0942850.1"/>
    </source>
</evidence>
<dbReference type="EMBL" id="VUJX02000001">
    <property type="protein sequence ID" value="KAL0942850.1"/>
    <property type="molecule type" value="Genomic_DNA"/>
</dbReference>
<gene>
    <name evidence="1" type="ORF">CTRU02_200736</name>
</gene>
<name>A0ACC3ZFG7_COLTU</name>